<evidence type="ECO:0000256" key="8">
    <source>
        <dbReference type="ARBA" id="ARBA00022840"/>
    </source>
</evidence>
<name>A0A318S460_9DEIO</name>
<dbReference type="PANTHER" id="PTHR45723">
    <property type="entry name" value="SERINE/THREONINE-PROTEIN KINASE RIO1"/>
    <property type="match status" value="1"/>
</dbReference>
<proteinExistence type="inferred from homology"/>
<evidence type="ECO:0000256" key="10">
    <source>
        <dbReference type="ARBA" id="ARBA00047899"/>
    </source>
</evidence>
<evidence type="ECO:0000313" key="14">
    <source>
        <dbReference type="Proteomes" id="UP000248326"/>
    </source>
</evidence>
<keyword evidence="6" id="KW-0547">Nucleotide-binding</keyword>
<dbReference type="EMBL" id="QJSX01000015">
    <property type="protein sequence ID" value="PYE51159.1"/>
    <property type="molecule type" value="Genomic_DNA"/>
</dbReference>
<dbReference type="Proteomes" id="UP000248326">
    <property type="component" value="Unassembled WGS sequence"/>
</dbReference>
<dbReference type="Gene3D" id="3.30.200.20">
    <property type="entry name" value="Phosphorylase Kinase, domain 1"/>
    <property type="match status" value="1"/>
</dbReference>
<keyword evidence="8" id="KW-0067">ATP-binding</keyword>
<organism evidence="13 14">
    <name type="scientific">Deinococcus yavapaiensis KR-236</name>
    <dbReference type="NCBI Taxonomy" id="694435"/>
    <lineage>
        <taxon>Bacteria</taxon>
        <taxon>Thermotogati</taxon>
        <taxon>Deinococcota</taxon>
        <taxon>Deinococci</taxon>
        <taxon>Deinococcales</taxon>
        <taxon>Deinococcaceae</taxon>
        <taxon>Deinococcus</taxon>
    </lineage>
</organism>
<keyword evidence="9" id="KW-0460">Magnesium</keyword>
<evidence type="ECO:0000256" key="7">
    <source>
        <dbReference type="ARBA" id="ARBA00022777"/>
    </source>
</evidence>
<reference evidence="13 14" key="1">
    <citation type="submission" date="2018-06" db="EMBL/GenBank/DDBJ databases">
        <title>Genomic Encyclopedia of Type Strains, Phase IV (KMG-IV): sequencing the most valuable type-strain genomes for metagenomic binning, comparative biology and taxonomic classification.</title>
        <authorList>
            <person name="Goeker M."/>
        </authorList>
    </citation>
    <scope>NUCLEOTIDE SEQUENCE [LARGE SCALE GENOMIC DNA]</scope>
    <source>
        <strain evidence="13 14">DSM 18048</strain>
    </source>
</reference>
<comment type="catalytic activity">
    <reaction evidence="11">
        <text>L-seryl-[protein] + ATP = O-phospho-L-seryl-[protein] + ADP + H(+)</text>
        <dbReference type="Rhea" id="RHEA:17989"/>
        <dbReference type="Rhea" id="RHEA-COMP:9863"/>
        <dbReference type="Rhea" id="RHEA-COMP:11604"/>
        <dbReference type="ChEBI" id="CHEBI:15378"/>
        <dbReference type="ChEBI" id="CHEBI:29999"/>
        <dbReference type="ChEBI" id="CHEBI:30616"/>
        <dbReference type="ChEBI" id="CHEBI:83421"/>
        <dbReference type="ChEBI" id="CHEBI:456216"/>
        <dbReference type="EC" id="2.7.11.1"/>
    </reaction>
</comment>
<dbReference type="GO" id="GO:0046872">
    <property type="term" value="F:metal ion binding"/>
    <property type="evidence" value="ECO:0007669"/>
    <property type="project" value="UniProtKB-KW"/>
</dbReference>
<dbReference type="InterPro" id="IPR018934">
    <property type="entry name" value="RIO_dom"/>
</dbReference>
<comment type="catalytic activity">
    <reaction evidence="10">
        <text>L-threonyl-[protein] + ATP = O-phospho-L-threonyl-[protein] + ADP + H(+)</text>
        <dbReference type="Rhea" id="RHEA:46608"/>
        <dbReference type="Rhea" id="RHEA-COMP:11060"/>
        <dbReference type="Rhea" id="RHEA-COMP:11605"/>
        <dbReference type="ChEBI" id="CHEBI:15378"/>
        <dbReference type="ChEBI" id="CHEBI:30013"/>
        <dbReference type="ChEBI" id="CHEBI:30616"/>
        <dbReference type="ChEBI" id="CHEBI:61977"/>
        <dbReference type="ChEBI" id="CHEBI:456216"/>
        <dbReference type="EC" id="2.7.11.1"/>
    </reaction>
</comment>
<dbReference type="SMART" id="SM00090">
    <property type="entry name" value="RIO"/>
    <property type="match status" value="1"/>
</dbReference>
<keyword evidence="3" id="KW-0723">Serine/threonine-protein kinase</keyword>
<protein>
    <recommendedName>
        <fullName evidence="2">non-specific serine/threonine protein kinase</fullName>
        <ecNumber evidence="2">2.7.11.1</ecNumber>
    </recommendedName>
</protein>
<evidence type="ECO:0000256" key="3">
    <source>
        <dbReference type="ARBA" id="ARBA00022527"/>
    </source>
</evidence>
<evidence type="ECO:0000256" key="4">
    <source>
        <dbReference type="ARBA" id="ARBA00022679"/>
    </source>
</evidence>
<keyword evidence="4" id="KW-0808">Transferase</keyword>
<evidence type="ECO:0000256" key="2">
    <source>
        <dbReference type="ARBA" id="ARBA00012513"/>
    </source>
</evidence>
<accession>A0A318S460</accession>
<dbReference type="InterPro" id="IPR000687">
    <property type="entry name" value="RIO_kinase"/>
</dbReference>
<dbReference type="GO" id="GO:0004674">
    <property type="term" value="F:protein serine/threonine kinase activity"/>
    <property type="evidence" value="ECO:0007669"/>
    <property type="project" value="UniProtKB-KW"/>
</dbReference>
<comment type="similarity">
    <text evidence="1">Belongs to the protein kinase superfamily. RIO-type Ser/Thr kinase family.</text>
</comment>
<dbReference type="GO" id="GO:0005524">
    <property type="term" value="F:ATP binding"/>
    <property type="evidence" value="ECO:0007669"/>
    <property type="project" value="UniProtKB-KW"/>
</dbReference>
<sequence>MGPIVPRLQDLDFDGFSDAANERRSVKTRRPRATRRSVHALETQGEHDDVVFNDPSLAALHAKGLLEELLGELKSGKEAVVYLARTPFGPAALKLYKDLAVRSFKQDGVYRAGRYIGDDRIEKAIRQRTSTGVDVQQALWVMHEYREMWTLYEAGVRVPKPFVGPGPKECAEAGRAVLMQLVGTDDRPAPRLSDARLSREDALDAWQQSLDLLAALVRLGRAHGDFSTYNLLWHDRLVYVIDFPQVVHKAENPAFDALLARDVKSLCTSFSRHGLHFDSASTLRDVLRRAKR</sequence>
<keyword evidence="7 13" id="KW-0418">Kinase</keyword>
<gene>
    <name evidence="13" type="ORF">DES52_11591</name>
</gene>
<evidence type="ECO:0000256" key="1">
    <source>
        <dbReference type="ARBA" id="ARBA00009196"/>
    </source>
</evidence>
<dbReference type="AlphaFoldDB" id="A0A318S460"/>
<comment type="caution">
    <text evidence="13">The sequence shown here is derived from an EMBL/GenBank/DDBJ whole genome shotgun (WGS) entry which is preliminary data.</text>
</comment>
<evidence type="ECO:0000256" key="5">
    <source>
        <dbReference type="ARBA" id="ARBA00022723"/>
    </source>
</evidence>
<feature type="domain" description="RIO kinase" evidence="12">
    <location>
        <begin position="39"/>
        <end position="289"/>
    </location>
</feature>
<dbReference type="EC" id="2.7.11.1" evidence="2"/>
<dbReference type="OrthoDB" id="9795258at2"/>
<dbReference type="Pfam" id="PF01163">
    <property type="entry name" value="RIO1"/>
    <property type="match status" value="1"/>
</dbReference>
<evidence type="ECO:0000256" key="11">
    <source>
        <dbReference type="ARBA" id="ARBA00048679"/>
    </source>
</evidence>
<dbReference type="SUPFAM" id="SSF56112">
    <property type="entry name" value="Protein kinase-like (PK-like)"/>
    <property type="match status" value="1"/>
</dbReference>
<evidence type="ECO:0000256" key="6">
    <source>
        <dbReference type="ARBA" id="ARBA00022741"/>
    </source>
</evidence>
<dbReference type="InterPro" id="IPR011009">
    <property type="entry name" value="Kinase-like_dom_sf"/>
</dbReference>
<keyword evidence="14" id="KW-1185">Reference proteome</keyword>
<evidence type="ECO:0000256" key="9">
    <source>
        <dbReference type="ARBA" id="ARBA00022842"/>
    </source>
</evidence>
<evidence type="ECO:0000259" key="12">
    <source>
        <dbReference type="SMART" id="SM00090"/>
    </source>
</evidence>
<evidence type="ECO:0000313" key="13">
    <source>
        <dbReference type="EMBL" id="PYE51159.1"/>
    </source>
</evidence>
<dbReference type="InterPro" id="IPR051272">
    <property type="entry name" value="RIO-type_Ser/Thr_kinase"/>
</dbReference>
<keyword evidence="5" id="KW-0479">Metal-binding</keyword>
<dbReference type="Gene3D" id="1.10.510.10">
    <property type="entry name" value="Transferase(Phosphotransferase) domain 1"/>
    <property type="match status" value="1"/>
</dbReference>